<proteinExistence type="predicted"/>
<keyword evidence="3" id="KW-1185">Reference proteome</keyword>
<keyword evidence="1" id="KW-0812">Transmembrane</keyword>
<reference evidence="2 3" key="1">
    <citation type="journal article" date="2009" name="PLoS Genet.">
        <title>Alliance of proteomics and genomics to unravel the specificities of Sahara bacterium Deinococcus deserti.</title>
        <authorList>
            <person name="de Groot A."/>
            <person name="Dulermo R."/>
            <person name="Ortet P."/>
            <person name="Blanchard L."/>
            <person name="Guerin P."/>
            <person name="Fernandez B."/>
            <person name="Vacherie B."/>
            <person name="Dossat C."/>
            <person name="Jolivet E."/>
            <person name="Siguier P."/>
            <person name="Chandler M."/>
            <person name="Barakat M."/>
            <person name="Dedieu A."/>
            <person name="Barbe V."/>
            <person name="Heulin T."/>
            <person name="Sommer S."/>
            <person name="Achouak W."/>
            <person name="Armengaud J."/>
        </authorList>
    </citation>
    <scope>NUCLEOTIDE SEQUENCE [LARGE SCALE GENOMIC DNA]</scope>
    <source>
        <strain evidence="3">DSM 17065 / CIP 109153 / LMG 22923 / VCD115</strain>
        <plasmid evidence="3">pDeide1</plasmid>
    </source>
</reference>
<feature type="transmembrane region" description="Helical" evidence="1">
    <location>
        <begin position="53"/>
        <end position="74"/>
    </location>
</feature>
<feature type="transmembrane region" description="Helical" evidence="1">
    <location>
        <begin position="20"/>
        <end position="41"/>
    </location>
</feature>
<sequence>MSGTDESSTIEPFDDLLQEIRVLLSGSQVLTAFLVTLPFSSGFARLDATERNVYAATFLAALLSLVLFATPAAYHRLVWPVPNRRRFKQLGTKLVVVGLIPLSASWILATHLVLGEVLNSRLSNVITTFVALVIGALWWAWPLIRRTRMEGQSSQQRG</sequence>
<dbReference type="InterPro" id="IPR046291">
    <property type="entry name" value="DUF6328"/>
</dbReference>
<organism evidence="2 3">
    <name type="scientific">Deinococcus deserti (strain DSM 17065 / CIP 109153 / LMG 22923 / VCD115)</name>
    <dbReference type="NCBI Taxonomy" id="546414"/>
    <lineage>
        <taxon>Bacteria</taxon>
        <taxon>Thermotogati</taxon>
        <taxon>Deinococcota</taxon>
        <taxon>Deinococci</taxon>
        <taxon>Deinococcales</taxon>
        <taxon>Deinococcaceae</taxon>
        <taxon>Deinococcus</taxon>
    </lineage>
</organism>
<dbReference type="KEGG" id="ddr:Deide_1p00021"/>
<keyword evidence="2" id="KW-0614">Plasmid</keyword>
<accession>C1D1V3</accession>
<name>C1D1V3_DEIDV</name>
<evidence type="ECO:0000256" key="1">
    <source>
        <dbReference type="SAM" id="Phobius"/>
    </source>
</evidence>
<dbReference type="AlphaFoldDB" id="C1D1V3"/>
<geneLocation type="plasmid" evidence="3">
    <name>pDeide1</name>
</geneLocation>
<evidence type="ECO:0000313" key="2">
    <source>
        <dbReference type="EMBL" id="ACO47392.1"/>
    </source>
</evidence>
<dbReference type="HOGENOM" id="CLU_087620_1_0_0"/>
<evidence type="ECO:0000313" key="3">
    <source>
        <dbReference type="Proteomes" id="UP000002208"/>
    </source>
</evidence>
<dbReference type="RefSeq" id="WP_012694517.1">
    <property type="nucleotide sequence ID" value="NC_012527.1"/>
</dbReference>
<gene>
    <name evidence="2" type="ordered locus">Deide_1p00021</name>
</gene>
<feature type="transmembrane region" description="Helical" evidence="1">
    <location>
        <begin position="94"/>
        <end position="114"/>
    </location>
</feature>
<dbReference type="EMBL" id="CP001115">
    <property type="protein sequence ID" value="ACO47392.1"/>
    <property type="molecule type" value="Genomic_DNA"/>
</dbReference>
<dbReference type="OrthoDB" id="70900at2"/>
<feature type="transmembrane region" description="Helical" evidence="1">
    <location>
        <begin position="126"/>
        <end position="144"/>
    </location>
</feature>
<dbReference type="Proteomes" id="UP000002208">
    <property type="component" value="Plasmid 1"/>
</dbReference>
<keyword evidence="1" id="KW-0472">Membrane</keyword>
<dbReference type="Pfam" id="PF19853">
    <property type="entry name" value="DUF6328"/>
    <property type="match status" value="1"/>
</dbReference>
<keyword evidence="1" id="KW-1133">Transmembrane helix</keyword>
<protein>
    <recommendedName>
        <fullName evidence="4">Integral membrane protein</fullName>
    </recommendedName>
</protein>
<evidence type="ECO:0008006" key="4">
    <source>
        <dbReference type="Google" id="ProtNLM"/>
    </source>
</evidence>